<comment type="caution">
    <text evidence="2">The sequence shown here is derived from an EMBL/GenBank/DDBJ whole genome shotgun (WGS) entry which is preliminary data.</text>
</comment>
<evidence type="ECO:0000313" key="3">
    <source>
        <dbReference type="Proteomes" id="UP001437256"/>
    </source>
</evidence>
<accession>A0ABR2ZBP0</accession>
<feature type="compositionally biased region" description="Acidic residues" evidence="1">
    <location>
        <begin position="18"/>
        <end position="34"/>
    </location>
</feature>
<feature type="compositionally biased region" description="Basic and acidic residues" evidence="1">
    <location>
        <begin position="1"/>
        <end position="17"/>
    </location>
</feature>
<dbReference type="EMBL" id="JBBXMP010000326">
    <property type="protein sequence ID" value="KAL0058364.1"/>
    <property type="molecule type" value="Genomic_DNA"/>
</dbReference>
<dbReference type="Proteomes" id="UP001437256">
    <property type="component" value="Unassembled WGS sequence"/>
</dbReference>
<sequence>MEEDVKDYSKDNDRLEMVDDITDYEDDTTADNDGDNQAVDSNHGMAEPHNYGEGGSGVGSDHSAGLAHSGGDQDTGSADSQVVKPCVETTWARDAAEPYLPALVLCPLVSETSPGSELALNMATMFEDAFKMIQKHLDFTRNFAAYHVFDGDLWAAVQDEKVINMGFGSGQKSFPGGSSSTSVSSAGSSSSSGSLLGSSNRPNSDPFPIVTSFKHEAWSELLGSLGLLLEFVDIPKGIQEGFLIGLENYHLNCTFIPPNHFHTDFEAEYMSVEVQQDRDHVRWPSNPSGI</sequence>
<name>A0ABR2ZBP0_9AGAR</name>
<gene>
    <name evidence="2" type="ORF">AAF712_014968</name>
</gene>
<protein>
    <submittedName>
        <fullName evidence="2">Uncharacterized protein</fullName>
    </submittedName>
</protein>
<evidence type="ECO:0000256" key="1">
    <source>
        <dbReference type="SAM" id="MobiDB-lite"/>
    </source>
</evidence>
<organism evidence="2 3">
    <name type="scientific">Marasmius tenuissimus</name>
    <dbReference type="NCBI Taxonomy" id="585030"/>
    <lineage>
        <taxon>Eukaryota</taxon>
        <taxon>Fungi</taxon>
        <taxon>Dikarya</taxon>
        <taxon>Basidiomycota</taxon>
        <taxon>Agaricomycotina</taxon>
        <taxon>Agaricomycetes</taxon>
        <taxon>Agaricomycetidae</taxon>
        <taxon>Agaricales</taxon>
        <taxon>Marasmiineae</taxon>
        <taxon>Marasmiaceae</taxon>
        <taxon>Marasmius</taxon>
    </lineage>
</organism>
<evidence type="ECO:0000313" key="2">
    <source>
        <dbReference type="EMBL" id="KAL0058364.1"/>
    </source>
</evidence>
<keyword evidence="3" id="KW-1185">Reference proteome</keyword>
<proteinExistence type="predicted"/>
<feature type="region of interest" description="Disordered" evidence="1">
    <location>
        <begin position="1"/>
        <end position="81"/>
    </location>
</feature>
<reference evidence="2 3" key="1">
    <citation type="submission" date="2024-05" db="EMBL/GenBank/DDBJ databases">
        <title>A draft genome resource for the thread blight pathogen Marasmius tenuissimus strain MS-2.</title>
        <authorList>
            <person name="Yulfo-Soto G.E."/>
            <person name="Baruah I.K."/>
            <person name="Amoako-Attah I."/>
            <person name="Bukari Y."/>
            <person name="Meinhardt L.W."/>
            <person name="Bailey B.A."/>
            <person name="Cohen S.P."/>
        </authorList>
    </citation>
    <scope>NUCLEOTIDE SEQUENCE [LARGE SCALE GENOMIC DNA]</scope>
    <source>
        <strain evidence="2 3">MS-2</strain>
    </source>
</reference>